<organism evidence="2">
    <name type="scientific">marine sediment metagenome</name>
    <dbReference type="NCBI Taxonomy" id="412755"/>
    <lineage>
        <taxon>unclassified sequences</taxon>
        <taxon>metagenomes</taxon>
        <taxon>ecological metagenomes</taxon>
    </lineage>
</organism>
<dbReference type="AlphaFoldDB" id="X0ZBJ2"/>
<gene>
    <name evidence="2" type="ORF">S01H4_20692</name>
</gene>
<keyword evidence="1" id="KW-0812">Transmembrane</keyword>
<feature type="transmembrane region" description="Helical" evidence="1">
    <location>
        <begin position="6"/>
        <end position="29"/>
    </location>
</feature>
<accession>X0ZBJ2</accession>
<comment type="caution">
    <text evidence="2">The sequence shown here is derived from an EMBL/GenBank/DDBJ whole genome shotgun (WGS) entry which is preliminary data.</text>
</comment>
<evidence type="ECO:0000313" key="2">
    <source>
        <dbReference type="EMBL" id="GAG66549.1"/>
    </source>
</evidence>
<keyword evidence="1" id="KW-1133">Transmembrane helix</keyword>
<dbReference type="EMBL" id="BART01009322">
    <property type="protein sequence ID" value="GAG66549.1"/>
    <property type="molecule type" value="Genomic_DNA"/>
</dbReference>
<name>X0ZBJ2_9ZZZZ</name>
<evidence type="ECO:0000256" key="1">
    <source>
        <dbReference type="SAM" id="Phobius"/>
    </source>
</evidence>
<feature type="non-terminal residue" evidence="2">
    <location>
        <position position="47"/>
    </location>
</feature>
<reference evidence="2" key="1">
    <citation type="journal article" date="2014" name="Front. Microbiol.">
        <title>High frequency of phylogenetically diverse reductive dehalogenase-homologous genes in deep subseafloor sedimentary metagenomes.</title>
        <authorList>
            <person name="Kawai M."/>
            <person name="Futagami T."/>
            <person name="Toyoda A."/>
            <person name="Takaki Y."/>
            <person name="Nishi S."/>
            <person name="Hori S."/>
            <person name="Arai W."/>
            <person name="Tsubouchi T."/>
            <person name="Morono Y."/>
            <person name="Uchiyama I."/>
            <person name="Ito T."/>
            <person name="Fujiyama A."/>
            <person name="Inagaki F."/>
            <person name="Takami H."/>
        </authorList>
    </citation>
    <scope>NUCLEOTIDE SEQUENCE</scope>
    <source>
        <strain evidence="2">Expedition CK06-06</strain>
    </source>
</reference>
<protein>
    <submittedName>
        <fullName evidence="2">Uncharacterized protein</fullName>
    </submittedName>
</protein>
<keyword evidence="1" id="KW-0472">Membrane</keyword>
<proteinExistence type="predicted"/>
<sequence>MKNIRWQIFLGVILIALSTVLYLIHYGIFRDAHHIFIYMVGDIAFVP</sequence>